<dbReference type="Proteomes" id="UP000317624">
    <property type="component" value="Unassembled WGS sequence"/>
</dbReference>
<dbReference type="Pfam" id="PF11396">
    <property type="entry name" value="PepSY_like"/>
    <property type="match status" value="2"/>
</dbReference>
<dbReference type="OrthoDB" id="1121502at2"/>
<feature type="domain" description="Putative beta-lactamase-inhibitor-like PepSY-like" evidence="1">
    <location>
        <begin position="104"/>
        <end position="179"/>
    </location>
</feature>
<name>A0A558BKN7_9BACT</name>
<feature type="domain" description="Putative beta-lactamase-inhibitor-like PepSY-like" evidence="1">
    <location>
        <begin position="56"/>
        <end position="98"/>
    </location>
</feature>
<dbReference type="AlphaFoldDB" id="A0A558BKN7"/>
<dbReference type="InterPro" id="IPR021533">
    <property type="entry name" value="PepSY-like"/>
</dbReference>
<keyword evidence="3" id="KW-1185">Reference proteome</keyword>
<dbReference type="Gene3D" id="3.10.450.360">
    <property type="match status" value="1"/>
</dbReference>
<organism evidence="2 3">
    <name type="scientific">Hymenobacter setariae</name>
    <dbReference type="NCBI Taxonomy" id="2594794"/>
    <lineage>
        <taxon>Bacteria</taxon>
        <taxon>Pseudomonadati</taxon>
        <taxon>Bacteroidota</taxon>
        <taxon>Cytophagia</taxon>
        <taxon>Cytophagales</taxon>
        <taxon>Hymenobacteraceae</taxon>
        <taxon>Hymenobacter</taxon>
    </lineage>
</organism>
<accession>A0A558BKN7</accession>
<evidence type="ECO:0000259" key="1">
    <source>
        <dbReference type="Pfam" id="PF11396"/>
    </source>
</evidence>
<proteinExistence type="predicted"/>
<evidence type="ECO:0000313" key="2">
    <source>
        <dbReference type="EMBL" id="TVT37059.1"/>
    </source>
</evidence>
<sequence>MENNSMTCYQLISTTETRQVRRLGSGTNSPYPLSTMQQALKLAAFVLALAAPALTHAQKLKPTQVPAAVKATFKAKFPTVKSNTWEKEGDKFEAGFKQNGNTMSAVLTPSGELLETETAMPPAKLPAAVRTKLASDYKSYKVNEAATILRADGSTVYEAEVAKGGKHQDVLFNANGTLAK</sequence>
<evidence type="ECO:0000313" key="3">
    <source>
        <dbReference type="Proteomes" id="UP000317624"/>
    </source>
</evidence>
<reference evidence="2 3" key="1">
    <citation type="submission" date="2019-07" db="EMBL/GenBank/DDBJ databases">
        <title>Hymenobacter sp. straun FUR1 Genome sequencing and assembly.</title>
        <authorList>
            <person name="Chhetri G."/>
        </authorList>
    </citation>
    <scope>NUCLEOTIDE SEQUENCE [LARGE SCALE GENOMIC DNA]</scope>
    <source>
        <strain evidence="2 3">Fur1</strain>
    </source>
</reference>
<dbReference type="EMBL" id="VMRJ01000008">
    <property type="protein sequence ID" value="TVT37059.1"/>
    <property type="molecule type" value="Genomic_DNA"/>
</dbReference>
<comment type="caution">
    <text evidence="2">The sequence shown here is derived from an EMBL/GenBank/DDBJ whole genome shotgun (WGS) entry which is preliminary data.</text>
</comment>
<protein>
    <recommendedName>
        <fullName evidence="1">Putative beta-lactamase-inhibitor-like PepSY-like domain-containing protein</fullName>
    </recommendedName>
</protein>
<dbReference type="SUPFAM" id="SSF160574">
    <property type="entry name" value="BT0923-like"/>
    <property type="match status" value="1"/>
</dbReference>
<gene>
    <name evidence="2" type="ORF">FNT36_24670</name>
</gene>